<dbReference type="EMBL" id="GBRH01183995">
    <property type="protein sequence ID" value="JAE13901.1"/>
    <property type="molecule type" value="Transcribed_RNA"/>
</dbReference>
<reference evidence="1" key="1">
    <citation type="submission" date="2014-09" db="EMBL/GenBank/DDBJ databases">
        <authorList>
            <person name="Magalhaes I.L.F."/>
            <person name="Oliveira U."/>
            <person name="Santos F.R."/>
            <person name="Vidigal T.H.D.A."/>
            <person name="Brescovit A.D."/>
            <person name="Santos A.J."/>
        </authorList>
    </citation>
    <scope>NUCLEOTIDE SEQUENCE</scope>
    <source>
        <tissue evidence="1">Shoot tissue taken approximately 20 cm above the soil surface</tissue>
    </source>
</reference>
<organism evidence="1">
    <name type="scientific">Arundo donax</name>
    <name type="common">Giant reed</name>
    <name type="synonym">Donax arundinaceus</name>
    <dbReference type="NCBI Taxonomy" id="35708"/>
    <lineage>
        <taxon>Eukaryota</taxon>
        <taxon>Viridiplantae</taxon>
        <taxon>Streptophyta</taxon>
        <taxon>Embryophyta</taxon>
        <taxon>Tracheophyta</taxon>
        <taxon>Spermatophyta</taxon>
        <taxon>Magnoliopsida</taxon>
        <taxon>Liliopsida</taxon>
        <taxon>Poales</taxon>
        <taxon>Poaceae</taxon>
        <taxon>PACMAD clade</taxon>
        <taxon>Arundinoideae</taxon>
        <taxon>Arundineae</taxon>
        <taxon>Arundo</taxon>
    </lineage>
</organism>
<sequence>MDMTGLKLSALSQIKVSSKSCDFLYKLCDLNGNFSRISDSFSL</sequence>
<evidence type="ECO:0000313" key="1">
    <source>
        <dbReference type="EMBL" id="JAE13901.1"/>
    </source>
</evidence>
<reference evidence="1" key="2">
    <citation type="journal article" date="2015" name="Data Brief">
        <title>Shoot transcriptome of the giant reed, Arundo donax.</title>
        <authorList>
            <person name="Barrero R.A."/>
            <person name="Guerrero F.D."/>
            <person name="Moolhuijzen P."/>
            <person name="Goolsby J.A."/>
            <person name="Tidwell J."/>
            <person name="Bellgard S.E."/>
            <person name="Bellgard M.I."/>
        </authorList>
    </citation>
    <scope>NUCLEOTIDE SEQUENCE</scope>
    <source>
        <tissue evidence="1">Shoot tissue taken approximately 20 cm above the soil surface</tissue>
    </source>
</reference>
<protein>
    <submittedName>
        <fullName evidence="1">Uncharacterized protein</fullName>
    </submittedName>
</protein>
<accession>A0A0A9FUA4</accession>
<name>A0A0A9FUA4_ARUDO</name>
<proteinExistence type="predicted"/>
<dbReference type="AlphaFoldDB" id="A0A0A9FUA4"/>